<keyword evidence="3" id="KW-0812">Transmembrane</keyword>
<proteinExistence type="predicted"/>
<dbReference type="PANTHER" id="PTHR43156">
    <property type="entry name" value="STAGE II SPORULATION PROTEIN E-RELATED"/>
    <property type="match status" value="1"/>
</dbReference>
<name>A0A6G4X9T9_9ACTN</name>
<feature type="compositionally biased region" description="Low complexity" evidence="2">
    <location>
        <begin position="12"/>
        <end position="25"/>
    </location>
</feature>
<protein>
    <recommendedName>
        <fullName evidence="6">Integral membrane protein</fullName>
    </recommendedName>
</protein>
<dbReference type="Gene3D" id="3.60.40.10">
    <property type="entry name" value="PPM-type phosphatase domain"/>
    <property type="match status" value="1"/>
</dbReference>
<keyword evidence="5" id="KW-1185">Reference proteome</keyword>
<evidence type="ECO:0008006" key="6">
    <source>
        <dbReference type="Google" id="ProtNLM"/>
    </source>
</evidence>
<evidence type="ECO:0000313" key="4">
    <source>
        <dbReference type="EMBL" id="NGO73922.1"/>
    </source>
</evidence>
<evidence type="ECO:0000313" key="5">
    <source>
        <dbReference type="Proteomes" id="UP000477722"/>
    </source>
</evidence>
<dbReference type="EMBL" id="JAAKZZ010000992">
    <property type="protein sequence ID" value="NGO73922.1"/>
    <property type="molecule type" value="Genomic_DNA"/>
</dbReference>
<keyword evidence="1" id="KW-0378">Hydrolase</keyword>
<feature type="transmembrane region" description="Helical" evidence="3">
    <location>
        <begin position="113"/>
        <end position="133"/>
    </location>
</feature>
<dbReference type="PANTHER" id="PTHR43156:SF2">
    <property type="entry name" value="STAGE II SPORULATION PROTEIN E"/>
    <property type="match status" value="1"/>
</dbReference>
<dbReference type="InterPro" id="IPR052016">
    <property type="entry name" value="Bact_Sigma-Reg"/>
</dbReference>
<feature type="non-terminal residue" evidence="4">
    <location>
        <position position="205"/>
    </location>
</feature>
<evidence type="ECO:0000256" key="2">
    <source>
        <dbReference type="SAM" id="MobiDB-lite"/>
    </source>
</evidence>
<reference evidence="4 5" key="1">
    <citation type="submission" date="2020-02" db="EMBL/GenBank/DDBJ databases">
        <title>Whole-genome analyses of novel actinobacteria.</title>
        <authorList>
            <person name="Sahin N."/>
            <person name="Tatar D."/>
        </authorList>
    </citation>
    <scope>NUCLEOTIDE SEQUENCE [LARGE SCALE GENOMIC DNA]</scope>
    <source>
        <strain evidence="4 5">SB3404</strain>
    </source>
</reference>
<evidence type="ECO:0000256" key="3">
    <source>
        <dbReference type="SAM" id="Phobius"/>
    </source>
</evidence>
<comment type="caution">
    <text evidence="4">The sequence shown here is derived from an EMBL/GenBank/DDBJ whole genome shotgun (WGS) entry which is preliminary data.</text>
</comment>
<dbReference type="Proteomes" id="UP000477722">
    <property type="component" value="Unassembled WGS sequence"/>
</dbReference>
<sequence length="205" mass="21614">MQEKASRPPRPGSAESPEAAADEPPGGCPEHRVPYRALRRYARLLPALFILLGTVIELLIPGLTISALFAAASVSAAALQTLRATVITGIVSSVTVSVLAYTYTDLVAGFERMLPAFAVVLVSVLAVGMHLLIRRSDEQLARARVVAEAAQLAVLPEPPDRVGGLSIAARYKAAQTEASIGGDFYAVQHTPYGVRMVVGDVRGKG</sequence>
<keyword evidence="3" id="KW-1133">Transmembrane helix</keyword>
<feature type="region of interest" description="Disordered" evidence="2">
    <location>
        <begin position="1"/>
        <end position="28"/>
    </location>
</feature>
<organism evidence="4 5">
    <name type="scientific">Streptomyces boncukensis</name>
    <dbReference type="NCBI Taxonomy" id="2711219"/>
    <lineage>
        <taxon>Bacteria</taxon>
        <taxon>Bacillati</taxon>
        <taxon>Actinomycetota</taxon>
        <taxon>Actinomycetes</taxon>
        <taxon>Kitasatosporales</taxon>
        <taxon>Streptomycetaceae</taxon>
        <taxon>Streptomyces</taxon>
    </lineage>
</organism>
<feature type="transmembrane region" description="Helical" evidence="3">
    <location>
        <begin position="44"/>
        <end position="70"/>
    </location>
</feature>
<dbReference type="InterPro" id="IPR036457">
    <property type="entry name" value="PPM-type-like_dom_sf"/>
</dbReference>
<accession>A0A6G4X9T9</accession>
<keyword evidence="3" id="KW-0472">Membrane</keyword>
<dbReference type="GO" id="GO:0016791">
    <property type="term" value="F:phosphatase activity"/>
    <property type="evidence" value="ECO:0007669"/>
    <property type="project" value="TreeGrafter"/>
</dbReference>
<evidence type="ECO:0000256" key="1">
    <source>
        <dbReference type="ARBA" id="ARBA00022801"/>
    </source>
</evidence>
<gene>
    <name evidence="4" type="ORF">G5C65_37525</name>
</gene>
<feature type="transmembrane region" description="Helical" evidence="3">
    <location>
        <begin position="82"/>
        <end position="101"/>
    </location>
</feature>
<dbReference type="AlphaFoldDB" id="A0A6G4X9T9"/>